<dbReference type="GO" id="GO:0003700">
    <property type="term" value="F:DNA-binding transcription factor activity"/>
    <property type="evidence" value="ECO:0007669"/>
    <property type="project" value="InterPro"/>
</dbReference>
<evidence type="ECO:0000256" key="5">
    <source>
        <dbReference type="SAM" id="SignalP"/>
    </source>
</evidence>
<organism evidence="7 8">
    <name type="scientific">Aspergillus brasiliensis (strain CBS 101740 / IMI 381727 / IBT 21946)</name>
    <dbReference type="NCBI Taxonomy" id="767769"/>
    <lineage>
        <taxon>Eukaryota</taxon>
        <taxon>Fungi</taxon>
        <taxon>Dikarya</taxon>
        <taxon>Ascomycota</taxon>
        <taxon>Pezizomycotina</taxon>
        <taxon>Eurotiomycetes</taxon>
        <taxon>Eurotiomycetidae</taxon>
        <taxon>Eurotiales</taxon>
        <taxon>Aspergillaceae</taxon>
        <taxon>Aspergillus</taxon>
        <taxon>Aspergillus subgen. Circumdati</taxon>
    </lineage>
</organism>
<proteinExistence type="predicted"/>
<reference evidence="8" key="1">
    <citation type="journal article" date="2017" name="Genome Biol.">
        <title>Comparative genomics reveals high biological diversity and specific adaptations in the industrially and medically important fungal genus Aspergillus.</title>
        <authorList>
            <person name="de Vries R.P."/>
            <person name="Riley R."/>
            <person name="Wiebenga A."/>
            <person name="Aguilar-Osorio G."/>
            <person name="Amillis S."/>
            <person name="Uchima C.A."/>
            <person name="Anderluh G."/>
            <person name="Asadollahi M."/>
            <person name="Askin M."/>
            <person name="Barry K."/>
            <person name="Battaglia E."/>
            <person name="Bayram O."/>
            <person name="Benocci T."/>
            <person name="Braus-Stromeyer S.A."/>
            <person name="Caldana C."/>
            <person name="Canovas D."/>
            <person name="Cerqueira G.C."/>
            <person name="Chen F."/>
            <person name="Chen W."/>
            <person name="Choi C."/>
            <person name="Clum A."/>
            <person name="Dos Santos R.A."/>
            <person name="Damasio A.R."/>
            <person name="Diallinas G."/>
            <person name="Emri T."/>
            <person name="Fekete E."/>
            <person name="Flipphi M."/>
            <person name="Freyberg S."/>
            <person name="Gallo A."/>
            <person name="Gournas C."/>
            <person name="Habgood R."/>
            <person name="Hainaut M."/>
            <person name="Harispe M.L."/>
            <person name="Henrissat B."/>
            <person name="Hilden K.S."/>
            <person name="Hope R."/>
            <person name="Hossain A."/>
            <person name="Karabika E."/>
            <person name="Karaffa L."/>
            <person name="Karanyi Z."/>
            <person name="Krasevec N."/>
            <person name="Kuo A."/>
            <person name="Kusch H."/>
            <person name="LaButti K."/>
            <person name="Lagendijk E.L."/>
            <person name="Lapidus A."/>
            <person name="Levasseur A."/>
            <person name="Lindquist E."/>
            <person name="Lipzen A."/>
            <person name="Logrieco A.F."/>
            <person name="MacCabe A."/>
            <person name="Maekelae M.R."/>
            <person name="Malavazi I."/>
            <person name="Melin P."/>
            <person name="Meyer V."/>
            <person name="Mielnichuk N."/>
            <person name="Miskei M."/>
            <person name="Molnar A.P."/>
            <person name="Mule G."/>
            <person name="Ngan C.Y."/>
            <person name="Orejas M."/>
            <person name="Orosz E."/>
            <person name="Ouedraogo J.P."/>
            <person name="Overkamp K.M."/>
            <person name="Park H.-S."/>
            <person name="Perrone G."/>
            <person name="Piumi F."/>
            <person name="Punt P.J."/>
            <person name="Ram A.F."/>
            <person name="Ramon A."/>
            <person name="Rauscher S."/>
            <person name="Record E."/>
            <person name="Riano-Pachon D.M."/>
            <person name="Robert V."/>
            <person name="Roehrig J."/>
            <person name="Ruller R."/>
            <person name="Salamov A."/>
            <person name="Salih N.S."/>
            <person name="Samson R.A."/>
            <person name="Sandor E."/>
            <person name="Sanguinetti M."/>
            <person name="Schuetze T."/>
            <person name="Sepcic K."/>
            <person name="Shelest E."/>
            <person name="Sherlock G."/>
            <person name="Sophianopoulou V."/>
            <person name="Squina F.M."/>
            <person name="Sun H."/>
            <person name="Susca A."/>
            <person name="Todd R.B."/>
            <person name="Tsang A."/>
            <person name="Unkles S.E."/>
            <person name="van de Wiele N."/>
            <person name="van Rossen-Uffink D."/>
            <person name="Oliveira J.V."/>
            <person name="Vesth T.C."/>
            <person name="Visser J."/>
            <person name="Yu J.-H."/>
            <person name="Zhou M."/>
            <person name="Andersen M.R."/>
            <person name="Archer D.B."/>
            <person name="Baker S.E."/>
            <person name="Benoit I."/>
            <person name="Brakhage A.A."/>
            <person name="Braus G.H."/>
            <person name="Fischer R."/>
            <person name="Frisvad J.C."/>
            <person name="Goldman G.H."/>
            <person name="Houbraken J."/>
            <person name="Oakley B."/>
            <person name="Pocsi I."/>
            <person name="Scazzocchio C."/>
            <person name="Seiboth B."/>
            <person name="vanKuyk P.A."/>
            <person name="Wortman J."/>
            <person name="Dyer P.S."/>
            <person name="Grigoriev I.V."/>
        </authorList>
    </citation>
    <scope>NUCLEOTIDE SEQUENCE [LARGE SCALE GENOMIC DNA]</scope>
    <source>
        <strain evidence="8">CBS 101740 / IMI 381727 / IBT 21946</strain>
    </source>
</reference>
<evidence type="ECO:0000256" key="2">
    <source>
        <dbReference type="ARBA" id="ARBA00023163"/>
    </source>
</evidence>
<dbReference type="STRING" id="767769.A0A1L9U8Y8"/>
<feature type="region of interest" description="Disordered" evidence="4">
    <location>
        <begin position="26"/>
        <end position="55"/>
    </location>
</feature>
<feature type="compositionally biased region" description="Low complexity" evidence="4">
    <location>
        <begin position="116"/>
        <end position="137"/>
    </location>
</feature>
<dbReference type="OrthoDB" id="2283488at2759"/>
<evidence type="ECO:0000256" key="1">
    <source>
        <dbReference type="ARBA" id="ARBA00023015"/>
    </source>
</evidence>
<dbReference type="InterPro" id="IPR050987">
    <property type="entry name" value="AtrR-like"/>
</dbReference>
<feature type="domain" description="Xylanolytic transcriptional activator regulatory" evidence="6">
    <location>
        <begin position="355"/>
        <end position="428"/>
    </location>
</feature>
<evidence type="ECO:0000256" key="4">
    <source>
        <dbReference type="SAM" id="MobiDB-lite"/>
    </source>
</evidence>
<feature type="compositionally biased region" description="Polar residues" evidence="4">
    <location>
        <begin position="38"/>
        <end position="55"/>
    </location>
</feature>
<evidence type="ECO:0000313" key="7">
    <source>
        <dbReference type="EMBL" id="OJJ68155.1"/>
    </source>
</evidence>
<dbReference type="OMA" id="QALMAYC"/>
<keyword evidence="5" id="KW-0732">Signal</keyword>
<keyword evidence="3" id="KW-0539">Nucleus</keyword>
<dbReference type="GO" id="GO:0008270">
    <property type="term" value="F:zinc ion binding"/>
    <property type="evidence" value="ECO:0007669"/>
    <property type="project" value="InterPro"/>
</dbReference>
<feature type="region of interest" description="Disordered" evidence="4">
    <location>
        <begin position="104"/>
        <end position="167"/>
    </location>
</feature>
<dbReference type="GO" id="GO:0006351">
    <property type="term" value="P:DNA-templated transcription"/>
    <property type="evidence" value="ECO:0007669"/>
    <property type="project" value="InterPro"/>
</dbReference>
<keyword evidence="1" id="KW-0805">Transcription regulation</keyword>
<gene>
    <name evidence="7" type="ORF">ASPBRDRAFT_134274</name>
</gene>
<dbReference type="VEuPathDB" id="FungiDB:ASPBRDRAFT_134274"/>
<dbReference type="AlphaFoldDB" id="A0A1L9U8Y8"/>
<dbReference type="GO" id="GO:0003677">
    <property type="term" value="F:DNA binding"/>
    <property type="evidence" value="ECO:0007669"/>
    <property type="project" value="InterPro"/>
</dbReference>
<evidence type="ECO:0000256" key="3">
    <source>
        <dbReference type="ARBA" id="ARBA00023242"/>
    </source>
</evidence>
<feature type="signal peptide" evidence="5">
    <location>
        <begin position="1"/>
        <end position="28"/>
    </location>
</feature>
<dbReference type="InterPro" id="IPR007219">
    <property type="entry name" value="XnlR_reg_dom"/>
</dbReference>
<dbReference type="EMBL" id="KV878691">
    <property type="protein sequence ID" value="OJJ68155.1"/>
    <property type="molecule type" value="Genomic_DNA"/>
</dbReference>
<feature type="chain" id="PRO_5012611976" description="Xylanolytic transcriptional activator regulatory domain-containing protein" evidence="5">
    <location>
        <begin position="29"/>
        <end position="749"/>
    </location>
</feature>
<evidence type="ECO:0000313" key="8">
    <source>
        <dbReference type="Proteomes" id="UP000184499"/>
    </source>
</evidence>
<sequence length="749" mass="83485">MELSCYPAGLIGYSFLIILLAHHSGTVGSGDRGETVRRTSSSTKASNSIHPTYSNPSHVYPPLAPQCCTMSFLYDQLHWSSGEKCGEPASFCLANKIQCSKPIQQLRSPPGSRQLQPATPCSPPSAQSAPPSTPVQAGPNQQVRPSFSSQRSLSTPNSAIRPPPQQLDSFAGFISRMNHFCSMVSQMSARPSPQPIDTAPSGLEYPSPDLLRTTGSEGPHLTLESLQELQATLFDVFWTRYHFLLPIVSPGDLTPKSGGKSEPLRQALMAYCLQSIHYAGLHNRLLSIQMGSVPLDTGEHSAQPSLLASLYVTFFQRALGTNSHYLLYAEPSLVDVQRHLFMAAFLQNSGEYQAAYNIIGVAIRLAQSIDLQHPPVHVTTPEAETRRHIWWTLVHLDFHCSRLLGKPMAVSLNDATLNTPPPSPQPTWATSELGFHSASISLTVVARKMAEDLEHHVRAVPETTDPCTKIERHAQHLSREIKTLHRWRDQILDAKIYTNITLTSHVYQPDEVTSGNRLKHDHSATLSFHESPALTLQKTLLELQYHDIVLWAHRPFIQFPSRGLVPQRSPQADIHATTALHHALTVTDLIHHRMLYHDVLFGCSEIYQYVWNAVLTLVGFMLAYPLCYWFPLAQQHVERSLPIFEGAGKTNPIASRAAHRTRYLLGRVSALMELLSSQSSAFSGRNDYRSVQTFDHNGMENQDSLPSTSEDDALWSFADTVDPNIWYGYCHEIDDMLMDMPEIPMGTNY</sequence>
<feature type="compositionally biased region" description="Polar residues" evidence="4">
    <location>
        <begin position="138"/>
        <end position="158"/>
    </location>
</feature>
<keyword evidence="8" id="KW-1185">Reference proteome</keyword>
<evidence type="ECO:0000259" key="6">
    <source>
        <dbReference type="SMART" id="SM00906"/>
    </source>
</evidence>
<dbReference type="Pfam" id="PF04082">
    <property type="entry name" value="Fungal_trans"/>
    <property type="match status" value="1"/>
</dbReference>
<accession>A0A1L9U8Y8</accession>
<dbReference type="Proteomes" id="UP000184499">
    <property type="component" value="Unassembled WGS sequence"/>
</dbReference>
<dbReference type="SMART" id="SM00906">
    <property type="entry name" value="Fungal_trans"/>
    <property type="match status" value="1"/>
</dbReference>
<keyword evidence="2" id="KW-0804">Transcription</keyword>
<dbReference type="PANTHER" id="PTHR46910">
    <property type="entry name" value="TRANSCRIPTION FACTOR PDR1"/>
    <property type="match status" value="1"/>
</dbReference>
<dbReference type="PANTHER" id="PTHR46910:SF1">
    <property type="entry name" value="MISCELLANEOUS ZN(II)2CYS6 TRANSCRIPTION FACTOR (EUROFUNG)-RELATED"/>
    <property type="match status" value="1"/>
</dbReference>
<dbReference type="GeneID" id="93571077"/>
<protein>
    <recommendedName>
        <fullName evidence="6">Xylanolytic transcriptional activator regulatory domain-containing protein</fullName>
    </recommendedName>
</protein>
<dbReference type="CDD" id="cd12148">
    <property type="entry name" value="fungal_TF_MHR"/>
    <property type="match status" value="1"/>
</dbReference>
<dbReference type="RefSeq" id="XP_067475404.1">
    <property type="nucleotide sequence ID" value="XM_067618589.1"/>
</dbReference>
<name>A0A1L9U8Y8_ASPBC</name>
<feature type="compositionally biased region" description="Polar residues" evidence="4">
    <location>
        <begin position="104"/>
        <end position="115"/>
    </location>
</feature>